<evidence type="ECO:0000256" key="12">
    <source>
        <dbReference type="ARBA" id="ARBA00047761"/>
    </source>
</evidence>
<evidence type="ECO:0000256" key="4">
    <source>
        <dbReference type="ARBA" id="ARBA00006702"/>
    </source>
</evidence>
<gene>
    <name evidence="17" type="ORF">PPENT_87.1.T0710034</name>
</gene>
<feature type="domain" description="PPM-type phosphatase" evidence="16">
    <location>
        <begin position="23"/>
        <end position="298"/>
    </location>
</feature>
<evidence type="ECO:0000256" key="10">
    <source>
        <dbReference type="ARBA" id="ARBA00023136"/>
    </source>
</evidence>
<comment type="subcellular location">
    <subcellularLocation>
        <location evidence="3">Membrane</location>
        <topology evidence="3">Peripheral membrane protein</topology>
    </subcellularLocation>
</comment>
<dbReference type="CDD" id="cd00143">
    <property type="entry name" value="PP2Cc"/>
    <property type="match status" value="1"/>
</dbReference>
<organism evidence="17 18">
    <name type="scientific">Paramecium pentaurelia</name>
    <dbReference type="NCBI Taxonomy" id="43138"/>
    <lineage>
        <taxon>Eukaryota</taxon>
        <taxon>Sar</taxon>
        <taxon>Alveolata</taxon>
        <taxon>Ciliophora</taxon>
        <taxon>Intramacronucleata</taxon>
        <taxon>Oligohymenophorea</taxon>
        <taxon>Peniculida</taxon>
        <taxon>Parameciidae</taxon>
        <taxon>Paramecium</taxon>
    </lineage>
</organism>
<keyword evidence="9 14" id="KW-0904">Protein phosphatase</keyword>
<evidence type="ECO:0000256" key="11">
    <source>
        <dbReference type="ARBA" id="ARBA00023211"/>
    </source>
</evidence>
<comment type="catalytic activity">
    <reaction evidence="13">
        <text>O-phospho-L-threonyl-[protein] + H2O = L-threonyl-[protein] + phosphate</text>
        <dbReference type="Rhea" id="RHEA:47004"/>
        <dbReference type="Rhea" id="RHEA-COMP:11060"/>
        <dbReference type="Rhea" id="RHEA-COMP:11605"/>
        <dbReference type="ChEBI" id="CHEBI:15377"/>
        <dbReference type="ChEBI" id="CHEBI:30013"/>
        <dbReference type="ChEBI" id="CHEBI:43474"/>
        <dbReference type="ChEBI" id="CHEBI:61977"/>
        <dbReference type="EC" id="3.1.3.16"/>
    </reaction>
</comment>
<evidence type="ECO:0000313" key="18">
    <source>
        <dbReference type="Proteomes" id="UP000689195"/>
    </source>
</evidence>
<proteinExistence type="inferred from homology"/>
<comment type="catalytic activity">
    <reaction evidence="12">
        <text>O-phospho-L-seryl-[protein] + H2O = L-seryl-[protein] + phosphate</text>
        <dbReference type="Rhea" id="RHEA:20629"/>
        <dbReference type="Rhea" id="RHEA-COMP:9863"/>
        <dbReference type="Rhea" id="RHEA-COMP:11604"/>
        <dbReference type="ChEBI" id="CHEBI:15377"/>
        <dbReference type="ChEBI" id="CHEBI:29999"/>
        <dbReference type="ChEBI" id="CHEBI:43474"/>
        <dbReference type="ChEBI" id="CHEBI:83421"/>
        <dbReference type="EC" id="3.1.3.16"/>
    </reaction>
</comment>
<dbReference type="GO" id="GO:0016020">
    <property type="term" value="C:membrane"/>
    <property type="evidence" value="ECO:0007669"/>
    <property type="project" value="UniProtKB-SubCell"/>
</dbReference>
<dbReference type="PROSITE" id="PS51746">
    <property type="entry name" value="PPM_2"/>
    <property type="match status" value="1"/>
</dbReference>
<protein>
    <recommendedName>
        <fullName evidence="5">protein-serine/threonine phosphatase</fullName>
        <ecNumber evidence="5">3.1.3.16</ecNumber>
    </recommendedName>
</protein>
<keyword evidence="11" id="KW-0464">Manganese</keyword>
<dbReference type="GO" id="GO:0004722">
    <property type="term" value="F:protein serine/threonine phosphatase activity"/>
    <property type="evidence" value="ECO:0007669"/>
    <property type="project" value="UniProtKB-EC"/>
</dbReference>
<dbReference type="OrthoDB" id="10264738at2759"/>
<evidence type="ECO:0000256" key="6">
    <source>
        <dbReference type="ARBA" id="ARBA00022723"/>
    </source>
</evidence>
<keyword evidence="6" id="KW-0479">Metal-binding</keyword>
<evidence type="ECO:0000256" key="2">
    <source>
        <dbReference type="ARBA" id="ARBA00001946"/>
    </source>
</evidence>
<keyword evidence="7 14" id="KW-0378">Hydrolase</keyword>
<dbReference type="PROSITE" id="PS01032">
    <property type="entry name" value="PPM_1"/>
    <property type="match status" value="1"/>
</dbReference>
<evidence type="ECO:0000256" key="3">
    <source>
        <dbReference type="ARBA" id="ARBA00004170"/>
    </source>
</evidence>
<evidence type="ECO:0000256" key="7">
    <source>
        <dbReference type="ARBA" id="ARBA00022801"/>
    </source>
</evidence>
<dbReference type="PANTHER" id="PTHR13832:SF803">
    <property type="entry name" value="PROTEIN PHOSPHATASE 1G"/>
    <property type="match status" value="1"/>
</dbReference>
<dbReference type="InterPro" id="IPR000222">
    <property type="entry name" value="PP2C_BS"/>
</dbReference>
<accession>A0A8S1VS97</accession>
<reference evidence="17" key="1">
    <citation type="submission" date="2021-01" db="EMBL/GenBank/DDBJ databases">
        <authorList>
            <consortium name="Genoscope - CEA"/>
            <person name="William W."/>
        </authorList>
    </citation>
    <scope>NUCLEOTIDE SEQUENCE</scope>
</reference>
<evidence type="ECO:0000256" key="13">
    <source>
        <dbReference type="ARBA" id="ARBA00048336"/>
    </source>
</evidence>
<dbReference type="Proteomes" id="UP000689195">
    <property type="component" value="Unassembled WGS sequence"/>
</dbReference>
<evidence type="ECO:0000259" key="16">
    <source>
        <dbReference type="PROSITE" id="PS51746"/>
    </source>
</evidence>
<evidence type="ECO:0000256" key="9">
    <source>
        <dbReference type="ARBA" id="ARBA00022912"/>
    </source>
</evidence>
<comment type="cofactor">
    <cofactor evidence="1">
        <name>Mn(2+)</name>
        <dbReference type="ChEBI" id="CHEBI:29035"/>
    </cofactor>
</comment>
<evidence type="ECO:0000256" key="8">
    <source>
        <dbReference type="ARBA" id="ARBA00022842"/>
    </source>
</evidence>
<feature type="compositionally biased region" description="Polar residues" evidence="15">
    <location>
        <begin position="1"/>
        <end position="19"/>
    </location>
</feature>
<evidence type="ECO:0000256" key="15">
    <source>
        <dbReference type="SAM" id="MobiDB-lite"/>
    </source>
</evidence>
<dbReference type="EC" id="3.1.3.16" evidence="5"/>
<sequence>MGPYLSQPNRNKTTTTGSGKSVIFAASEMQGWRNTMEDAHIHRPDIDQDVSVFGVFDGHGGREVAYFVEKHFIDELLKNQNFKDQKFEDALKETFLIMDELLMTPEGYKELNNYKTNDSDDSYAGCTANVALIYKNTLYVANAGDSRSILCRNNTNYDMSVDHKPDDYLEKQRIERAIGYVSGARINANLNLSRAIGDLEYKRNSNLRPHEQMITAFPDIKIIDLGQQDKFILMGCDGVFETLSHQELLNHVNATLGNAPVTEKLLQKATEDLLDQLLAPDTSLGSGCDNMTIILVYLKK</sequence>
<evidence type="ECO:0000256" key="1">
    <source>
        <dbReference type="ARBA" id="ARBA00001936"/>
    </source>
</evidence>
<keyword evidence="18" id="KW-1185">Reference proteome</keyword>
<evidence type="ECO:0000256" key="5">
    <source>
        <dbReference type="ARBA" id="ARBA00013081"/>
    </source>
</evidence>
<dbReference type="InterPro" id="IPR015655">
    <property type="entry name" value="PP2C"/>
</dbReference>
<dbReference type="PANTHER" id="PTHR13832">
    <property type="entry name" value="PROTEIN PHOSPHATASE 2C"/>
    <property type="match status" value="1"/>
</dbReference>
<dbReference type="AlphaFoldDB" id="A0A8S1VS97"/>
<feature type="region of interest" description="Disordered" evidence="15">
    <location>
        <begin position="1"/>
        <end position="20"/>
    </location>
</feature>
<comment type="caution">
    <text evidence="17">The sequence shown here is derived from an EMBL/GenBank/DDBJ whole genome shotgun (WGS) entry which is preliminary data.</text>
</comment>
<comment type="similarity">
    <text evidence="4 14">Belongs to the PP2C family.</text>
</comment>
<keyword evidence="8" id="KW-0460">Magnesium</keyword>
<dbReference type="EMBL" id="CAJJDO010000071">
    <property type="protein sequence ID" value="CAD8179015.1"/>
    <property type="molecule type" value="Genomic_DNA"/>
</dbReference>
<evidence type="ECO:0000256" key="14">
    <source>
        <dbReference type="RuleBase" id="RU003465"/>
    </source>
</evidence>
<keyword evidence="10" id="KW-0472">Membrane</keyword>
<comment type="cofactor">
    <cofactor evidence="2">
        <name>Mg(2+)</name>
        <dbReference type="ChEBI" id="CHEBI:18420"/>
    </cofactor>
</comment>
<dbReference type="SMART" id="SM00331">
    <property type="entry name" value="PP2C_SIG"/>
    <property type="match status" value="1"/>
</dbReference>
<evidence type="ECO:0000313" key="17">
    <source>
        <dbReference type="EMBL" id="CAD8179015.1"/>
    </source>
</evidence>
<dbReference type="Pfam" id="PF00481">
    <property type="entry name" value="PP2C"/>
    <property type="match status" value="1"/>
</dbReference>
<dbReference type="FunFam" id="3.60.40.10:FF:000064">
    <property type="entry name" value="Protein phosphatase 2C 1"/>
    <property type="match status" value="1"/>
</dbReference>
<name>A0A8S1VS97_9CILI</name>
<dbReference type="InterPro" id="IPR001932">
    <property type="entry name" value="PPM-type_phosphatase-like_dom"/>
</dbReference>
<dbReference type="GO" id="GO:0046872">
    <property type="term" value="F:metal ion binding"/>
    <property type="evidence" value="ECO:0007669"/>
    <property type="project" value="UniProtKB-KW"/>
</dbReference>
<dbReference type="SMART" id="SM00332">
    <property type="entry name" value="PP2Cc"/>
    <property type="match status" value="1"/>
</dbReference>